<evidence type="ECO:0000313" key="2">
    <source>
        <dbReference type="Proteomes" id="UP001156666"/>
    </source>
</evidence>
<organism evidence="1 2">
    <name type="scientific">Portibacter lacus</name>
    <dbReference type="NCBI Taxonomy" id="1099794"/>
    <lineage>
        <taxon>Bacteria</taxon>
        <taxon>Pseudomonadati</taxon>
        <taxon>Bacteroidota</taxon>
        <taxon>Saprospiria</taxon>
        <taxon>Saprospirales</taxon>
        <taxon>Haliscomenobacteraceae</taxon>
        <taxon>Portibacter</taxon>
    </lineage>
</organism>
<evidence type="ECO:0000313" key="1">
    <source>
        <dbReference type="EMBL" id="GLR17054.1"/>
    </source>
</evidence>
<dbReference type="EMBL" id="BSOH01000007">
    <property type="protein sequence ID" value="GLR17054.1"/>
    <property type="molecule type" value="Genomic_DNA"/>
</dbReference>
<reference evidence="1" key="2">
    <citation type="submission" date="2023-01" db="EMBL/GenBank/DDBJ databases">
        <title>Draft genome sequence of Portibacter lacus strain NBRC 108769.</title>
        <authorList>
            <person name="Sun Q."/>
            <person name="Mori K."/>
        </authorList>
    </citation>
    <scope>NUCLEOTIDE SEQUENCE</scope>
    <source>
        <strain evidence="1">NBRC 108769</strain>
    </source>
</reference>
<name>A0AA37WEV1_9BACT</name>
<gene>
    <name evidence="1" type="ORF">GCM10007940_16690</name>
</gene>
<protein>
    <submittedName>
        <fullName evidence="1">Uncharacterized protein</fullName>
    </submittedName>
</protein>
<reference evidence="1" key="1">
    <citation type="journal article" date="2014" name="Int. J. Syst. Evol. Microbiol.">
        <title>Complete genome sequence of Corynebacterium casei LMG S-19264T (=DSM 44701T), isolated from a smear-ripened cheese.</title>
        <authorList>
            <consortium name="US DOE Joint Genome Institute (JGI-PGF)"/>
            <person name="Walter F."/>
            <person name="Albersmeier A."/>
            <person name="Kalinowski J."/>
            <person name="Ruckert C."/>
        </authorList>
    </citation>
    <scope>NUCLEOTIDE SEQUENCE</scope>
    <source>
        <strain evidence="1">NBRC 108769</strain>
    </source>
</reference>
<dbReference type="RefSeq" id="WP_284283719.1">
    <property type="nucleotide sequence ID" value="NZ_BSOH01000007.1"/>
</dbReference>
<keyword evidence="2" id="KW-1185">Reference proteome</keyword>
<dbReference type="AlphaFoldDB" id="A0AA37WEV1"/>
<accession>A0AA37WEV1</accession>
<dbReference type="Proteomes" id="UP001156666">
    <property type="component" value="Unassembled WGS sequence"/>
</dbReference>
<sequence length="151" mass="17083">MMKRPKITSTTVFPKLEGILKEDVSVLERMNSDHIEDSKYREFINSLINAKNKILGLIPSTGEGISESPAPAQKLHIVGIKNRAPRDLTNLFSAIKDTEVEQMKFVRNAVVDEGMPNELLGKLEKILKIYEDITEQLGRSYKTKQFNPIVV</sequence>
<proteinExistence type="predicted"/>
<comment type="caution">
    <text evidence="1">The sequence shown here is derived from an EMBL/GenBank/DDBJ whole genome shotgun (WGS) entry which is preliminary data.</text>
</comment>